<dbReference type="Proteomes" id="UP001195483">
    <property type="component" value="Unassembled WGS sequence"/>
</dbReference>
<accession>A0AAE0WCX7</accession>
<reference evidence="2" key="2">
    <citation type="journal article" date="2021" name="Genome Biol. Evol.">
        <title>Developing a high-quality reference genome for a parasitic bivalve with doubly uniparental inheritance (Bivalvia: Unionida).</title>
        <authorList>
            <person name="Smith C.H."/>
        </authorList>
    </citation>
    <scope>NUCLEOTIDE SEQUENCE</scope>
    <source>
        <strain evidence="2">CHS0354</strain>
        <tissue evidence="2">Mantle</tissue>
    </source>
</reference>
<sequence length="159" mass="17902">MVGMSIVIIWLSIDFIMRKAKGIENEVVAISGCNATLEWKIGTTYLDAVAHSINVINANGHKVAEKKAMKCKYEIDSSMYCEVRNTSIKEWRFVMAFFNVTQASTGKYTGQLKYGPRNEINVTTELTVIATSSQTSINKLMYQSNFVRNSTHEAESHVY</sequence>
<evidence type="ECO:0000256" key="1">
    <source>
        <dbReference type="SAM" id="SignalP"/>
    </source>
</evidence>
<reference evidence="2" key="3">
    <citation type="submission" date="2023-05" db="EMBL/GenBank/DDBJ databases">
        <authorList>
            <person name="Smith C.H."/>
        </authorList>
    </citation>
    <scope>NUCLEOTIDE SEQUENCE</scope>
    <source>
        <strain evidence="2">CHS0354</strain>
        <tissue evidence="2">Mantle</tissue>
    </source>
</reference>
<evidence type="ECO:0000313" key="3">
    <source>
        <dbReference type="Proteomes" id="UP001195483"/>
    </source>
</evidence>
<organism evidence="2 3">
    <name type="scientific">Potamilus streckersoni</name>
    <dbReference type="NCBI Taxonomy" id="2493646"/>
    <lineage>
        <taxon>Eukaryota</taxon>
        <taxon>Metazoa</taxon>
        <taxon>Spiralia</taxon>
        <taxon>Lophotrochozoa</taxon>
        <taxon>Mollusca</taxon>
        <taxon>Bivalvia</taxon>
        <taxon>Autobranchia</taxon>
        <taxon>Heteroconchia</taxon>
        <taxon>Palaeoheterodonta</taxon>
        <taxon>Unionida</taxon>
        <taxon>Unionoidea</taxon>
        <taxon>Unionidae</taxon>
        <taxon>Ambleminae</taxon>
        <taxon>Lampsilini</taxon>
        <taxon>Potamilus</taxon>
    </lineage>
</organism>
<keyword evidence="1" id="KW-0732">Signal</keyword>
<keyword evidence="3" id="KW-1185">Reference proteome</keyword>
<protein>
    <submittedName>
        <fullName evidence="2">Uncharacterized protein</fullName>
    </submittedName>
</protein>
<comment type="caution">
    <text evidence="2">The sequence shown here is derived from an EMBL/GenBank/DDBJ whole genome shotgun (WGS) entry which is preliminary data.</text>
</comment>
<proteinExistence type="predicted"/>
<dbReference type="EMBL" id="JAEAOA010002242">
    <property type="protein sequence ID" value="KAK3609629.1"/>
    <property type="molecule type" value="Genomic_DNA"/>
</dbReference>
<name>A0AAE0WCX7_9BIVA</name>
<dbReference type="AlphaFoldDB" id="A0AAE0WCX7"/>
<feature type="chain" id="PRO_5042131608" evidence="1">
    <location>
        <begin position="23"/>
        <end position="159"/>
    </location>
</feature>
<gene>
    <name evidence="2" type="ORF">CHS0354_038633</name>
</gene>
<feature type="signal peptide" evidence="1">
    <location>
        <begin position="1"/>
        <end position="22"/>
    </location>
</feature>
<reference evidence="2" key="1">
    <citation type="journal article" date="2021" name="Genome Biol. Evol.">
        <title>A High-Quality Reference Genome for a Parasitic Bivalve with Doubly Uniparental Inheritance (Bivalvia: Unionida).</title>
        <authorList>
            <person name="Smith C.H."/>
        </authorList>
    </citation>
    <scope>NUCLEOTIDE SEQUENCE</scope>
    <source>
        <strain evidence="2">CHS0354</strain>
    </source>
</reference>
<evidence type="ECO:0000313" key="2">
    <source>
        <dbReference type="EMBL" id="KAK3609629.1"/>
    </source>
</evidence>